<dbReference type="EC" id="2.7.13.3" evidence="2"/>
<dbReference type="InterPro" id="IPR035965">
    <property type="entry name" value="PAS-like_dom_sf"/>
</dbReference>
<accession>A0ABU9T1J8</accession>
<keyword evidence="11" id="KW-1185">Reference proteome</keyword>
<dbReference type="InterPro" id="IPR000014">
    <property type="entry name" value="PAS"/>
</dbReference>
<comment type="caution">
    <text evidence="10">The sequence shown here is derived from an EMBL/GenBank/DDBJ whole genome shotgun (WGS) entry which is preliminary data.</text>
</comment>
<keyword evidence="5" id="KW-0418">Kinase</keyword>
<evidence type="ECO:0000256" key="2">
    <source>
        <dbReference type="ARBA" id="ARBA00012438"/>
    </source>
</evidence>
<keyword evidence="10" id="KW-0067">ATP-binding</keyword>
<dbReference type="InterPro" id="IPR036097">
    <property type="entry name" value="HisK_dim/P_sf"/>
</dbReference>
<dbReference type="SMART" id="SM00387">
    <property type="entry name" value="HATPase_c"/>
    <property type="match status" value="1"/>
</dbReference>
<name>A0ABU9T1J8_9HYPH</name>
<dbReference type="SMART" id="SM00388">
    <property type="entry name" value="HisKA"/>
    <property type="match status" value="1"/>
</dbReference>
<gene>
    <name evidence="10" type="ORF">WNY59_00185</name>
</gene>
<feature type="transmembrane region" description="Helical" evidence="8">
    <location>
        <begin position="54"/>
        <end position="70"/>
    </location>
</feature>
<evidence type="ECO:0000256" key="5">
    <source>
        <dbReference type="ARBA" id="ARBA00022777"/>
    </source>
</evidence>
<dbReference type="SUPFAM" id="SSF55785">
    <property type="entry name" value="PYP-like sensor domain (PAS domain)"/>
    <property type="match status" value="1"/>
</dbReference>
<keyword evidence="3" id="KW-0597">Phosphoprotein</keyword>
<evidence type="ECO:0000256" key="1">
    <source>
        <dbReference type="ARBA" id="ARBA00000085"/>
    </source>
</evidence>
<evidence type="ECO:0000256" key="4">
    <source>
        <dbReference type="ARBA" id="ARBA00022679"/>
    </source>
</evidence>
<dbReference type="SUPFAM" id="SSF47384">
    <property type="entry name" value="Homodimeric domain of signal transducing histidine kinase"/>
    <property type="match status" value="1"/>
</dbReference>
<evidence type="ECO:0000259" key="9">
    <source>
        <dbReference type="PROSITE" id="PS50109"/>
    </source>
</evidence>
<dbReference type="GO" id="GO:0005524">
    <property type="term" value="F:ATP binding"/>
    <property type="evidence" value="ECO:0007669"/>
    <property type="project" value="UniProtKB-KW"/>
</dbReference>
<dbReference type="CDD" id="cd00130">
    <property type="entry name" value="PAS"/>
    <property type="match status" value="1"/>
</dbReference>
<dbReference type="SUPFAM" id="SSF55874">
    <property type="entry name" value="ATPase domain of HSP90 chaperone/DNA topoisomerase II/histidine kinase"/>
    <property type="match status" value="1"/>
</dbReference>
<dbReference type="Proteomes" id="UP001477870">
    <property type="component" value="Unassembled WGS sequence"/>
</dbReference>
<organism evidence="10 11">
    <name type="scientific">Ahrensia kielensis</name>
    <dbReference type="NCBI Taxonomy" id="76980"/>
    <lineage>
        <taxon>Bacteria</taxon>
        <taxon>Pseudomonadati</taxon>
        <taxon>Pseudomonadota</taxon>
        <taxon>Alphaproteobacteria</taxon>
        <taxon>Hyphomicrobiales</taxon>
        <taxon>Ahrensiaceae</taxon>
        <taxon>Ahrensia</taxon>
    </lineage>
</organism>
<dbReference type="EMBL" id="JBBMQO010000001">
    <property type="protein sequence ID" value="MEM5499997.1"/>
    <property type="molecule type" value="Genomic_DNA"/>
</dbReference>
<dbReference type="Gene3D" id="3.30.565.10">
    <property type="entry name" value="Histidine kinase-like ATPase, C-terminal domain"/>
    <property type="match status" value="1"/>
</dbReference>
<evidence type="ECO:0000256" key="6">
    <source>
        <dbReference type="ARBA" id="ARBA00023012"/>
    </source>
</evidence>
<dbReference type="Pfam" id="PF00512">
    <property type="entry name" value="HisKA"/>
    <property type="match status" value="1"/>
</dbReference>
<evidence type="ECO:0000313" key="10">
    <source>
        <dbReference type="EMBL" id="MEM5499997.1"/>
    </source>
</evidence>
<dbReference type="PANTHER" id="PTHR45453:SF1">
    <property type="entry name" value="PHOSPHATE REGULON SENSOR PROTEIN PHOR"/>
    <property type="match status" value="1"/>
</dbReference>
<dbReference type="InterPro" id="IPR005467">
    <property type="entry name" value="His_kinase_dom"/>
</dbReference>
<reference evidence="10 11" key="1">
    <citation type="submission" date="2024-03" db="EMBL/GenBank/DDBJ databases">
        <title>Community enrichment and isolation of bacterial strains for fucoidan degradation.</title>
        <authorList>
            <person name="Sichert A."/>
        </authorList>
    </citation>
    <scope>NUCLEOTIDE SEQUENCE [LARGE SCALE GENOMIC DNA]</scope>
    <source>
        <strain evidence="10 11">AS62</strain>
    </source>
</reference>
<keyword evidence="8" id="KW-1133">Transmembrane helix</keyword>
<sequence>MSAPQFLFDHEEAGDVDRVTTYYSRLKAHRWLMVGALFIFACLLLGGWLKPMQAFLSSFAIIILAMLAPVQSRKARINAEANALSQTANDLHIHAISNAINDPIMLISSTGTLLYANEDAERAFGRIEIGTPIVLRLRSEEVRTLIRSTLDGVKTGTIEFVEKSPLERWFSVSLKPVSSDATKPQYLMHFHDLSETKKTDKVRSDFIANASHELRTPLASLMGFIETLAGPARNDEVARDRFLKIMQDQAGRMSRLIDDLLTLSRFETAWGQSSFEEVELKAVLTHVTNALSPMVSQTGSTIKLSFAGGLDEALKLRGNRDEIIQLFENLIENAIKYGKDNGQVNVDVSEDAAGQNFIVEVRDDGPGISEEHLPRLVERFYRVDVDTSRGKQGTGLGLAIVKHIIQRHKGRLNVKSKLGQGTSFFVALPKIQSK</sequence>
<dbReference type="CDD" id="cd00075">
    <property type="entry name" value="HATPase"/>
    <property type="match status" value="1"/>
</dbReference>
<dbReference type="Pfam" id="PF02518">
    <property type="entry name" value="HATPase_c"/>
    <property type="match status" value="1"/>
</dbReference>
<dbReference type="InterPro" id="IPR050351">
    <property type="entry name" value="BphY/WalK/GraS-like"/>
</dbReference>
<dbReference type="PRINTS" id="PR00344">
    <property type="entry name" value="BCTRLSENSOR"/>
</dbReference>
<keyword evidence="6" id="KW-0902">Two-component regulatory system</keyword>
<dbReference type="PROSITE" id="PS50109">
    <property type="entry name" value="HIS_KIN"/>
    <property type="match status" value="1"/>
</dbReference>
<dbReference type="InterPro" id="IPR003661">
    <property type="entry name" value="HisK_dim/P_dom"/>
</dbReference>
<proteinExistence type="predicted"/>
<keyword evidence="4" id="KW-0808">Transferase</keyword>
<protein>
    <recommendedName>
        <fullName evidence="2">histidine kinase</fullName>
        <ecNumber evidence="2">2.7.13.3</ecNumber>
    </recommendedName>
</protein>
<keyword evidence="10" id="KW-0547">Nucleotide-binding</keyword>
<dbReference type="InterPro" id="IPR036890">
    <property type="entry name" value="HATPase_C_sf"/>
</dbReference>
<feature type="domain" description="Histidine kinase" evidence="9">
    <location>
        <begin position="209"/>
        <end position="432"/>
    </location>
</feature>
<dbReference type="Gene3D" id="3.30.450.20">
    <property type="entry name" value="PAS domain"/>
    <property type="match status" value="1"/>
</dbReference>
<keyword evidence="8" id="KW-0812">Transmembrane</keyword>
<dbReference type="InterPro" id="IPR004358">
    <property type="entry name" value="Sig_transdc_His_kin-like_C"/>
</dbReference>
<dbReference type="InterPro" id="IPR003594">
    <property type="entry name" value="HATPase_dom"/>
</dbReference>
<evidence type="ECO:0000256" key="3">
    <source>
        <dbReference type="ARBA" id="ARBA00022553"/>
    </source>
</evidence>
<keyword evidence="7 8" id="KW-0472">Membrane</keyword>
<evidence type="ECO:0000256" key="8">
    <source>
        <dbReference type="SAM" id="Phobius"/>
    </source>
</evidence>
<comment type="catalytic activity">
    <reaction evidence="1">
        <text>ATP + protein L-histidine = ADP + protein N-phospho-L-histidine.</text>
        <dbReference type="EC" id="2.7.13.3"/>
    </reaction>
</comment>
<dbReference type="PANTHER" id="PTHR45453">
    <property type="entry name" value="PHOSPHATE REGULON SENSOR PROTEIN PHOR"/>
    <property type="match status" value="1"/>
</dbReference>
<feature type="transmembrane region" description="Helical" evidence="8">
    <location>
        <begin position="31"/>
        <end position="48"/>
    </location>
</feature>
<dbReference type="RefSeq" id="WP_342845892.1">
    <property type="nucleotide sequence ID" value="NZ_JBBMQO010000001.1"/>
</dbReference>
<evidence type="ECO:0000256" key="7">
    <source>
        <dbReference type="ARBA" id="ARBA00023136"/>
    </source>
</evidence>
<dbReference type="CDD" id="cd00082">
    <property type="entry name" value="HisKA"/>
    <property type="match status" value="1"/>
</dbReference>
<evidence type="ECO:0000313" key="11">
    <source>
        <dbReference type="Proteomes" id="UP001477870"/>
    </source>
</evidence>
<dbReference type="Gene3D" id="1.10.287.130">
    <property type="match status" value="1"/>
</dbReference>